<comment type="caution">
    <text evidence="2">The sequence shown here is derived from an EMBL/GenBank/DDBJ whole genome shotgun (WGS) entry which is preliminary data.</text>
</comment>
<dbReference type="Proteomes" id="UP000784294">
    <property type="component" value="Unassembled WGS sequence"/>
</dbReference>
<name>A0A448XS84_9PLAT</name>
<accession>A0A448XS84</accession>
<dbReference type="EMBL" id="CAAALY010283767">
    <property type="protein sequence ID" value="VEL43658.1"/>
    <property type="molecule type" value="Genomic_DNA"/>
</dbReference>
<dbReference type="SUPFAM" id="SSF90257">
    <property type="entry name" value="Myosin rod fragments"/>
    <property type="match status" value="1"/>
</dbReference>
<evidence type="ECO:0000313" key="3">
    <source>
        <dbReference type="Proteomes" id="UP000784294"/>
    </source>
</evidence>
<evidence type="ECO:0000256" key="1">
    <source>
        <dbReference type="SAM" id="MobiDB-lite"/>
    </source>
</evidence>
<gene>
    <name evidence="2" type="ORF">PXEA_LOCUS37098</name>
</gene>
<feature type="region of interest" description="Disordered" evidence="1">
    <location>
        <begin position="1"/>
        <end position="20"/>
    </location>
</feature>
<feature type="compositionally biased region" description="Basic and acidic residues" evidence="1">
    <location>
        <begin position="1"/>
        <end position="12"/>
    </location>
</feature>
<evidence type="ECO:0000313" key="2">
    <source>
        <dbReference type="EMBL" id="VEL43658.1"/>
    </source>
</evidence>
<sequence length="90" mass="9753">MTRLRNTNEEAQKQITGLSGQNSRLLAESAEAARAAEKANSSVLISQRSQVALQAELEEKKRALEEEIKVCSSQPNCSSTLLGTPIRIVA</sequence>
<dbReference type="AlphaFoldDB" id="A0A448XS84"/>
<organism evidence="2 3">
    <name type="scientific">Protopolystoma xenopodis</name>
    <dbReference type="NCBI Taxonomy" id="117903"/>
    <lineage>
        <taxon>Eukaryota</taxon>
        <taxon>Metazoa</taxon>
        <taxon>Spiralia</taxon>
        <taxon>Lophotrochozoa</taxon>
        <taxon>Platyhelminthes</taxon>
        <taxon>Monogenea</taxon>
        <taxon>Polyopisthocotylea</taxon>
        <taxon>Polystomatidea</taxon>
        <taxon>Polystomatidae</taxon>
        <taxon>Protopolystoma</taxon>
    </lineage>
</organism>
<keyword evidence="3" id="KW-1185">Reference proteome</keyword>
<reference evidence="2" key="1">
    <citation type="submission" date="2018-11" db="EMBL/GenBank/DDBJ databases">
        <authorList>
            <consortium name="Pathogen Informatics"/>
        </authorList>
    </citation>
    <scope>NUCLEOTIDE SEQUENCE</scope>
</reference>
<protein>
    <submittedName>
        <fullName evidence="2">Uncharacterized protein</fullName>
    </submittedName>
</protein>
<proteinExistence type="predicted"/>